<dbReference type="GO" id="GO:0005615">
    <property type="term" value="C:extracellular space"/>
    <property type="evidence" value="ECO:0007669"/>
    <property type="project" value="TreeGrafter"/>
</dbReference>
<dbReference type="Gene3D" id="3.30.70.80">
    <property type="entry name" value="Peptidase S8 propeptide/proteinase inhibitor I9"/>
    <property type="match status" value="1"/>
</dbReference>
<dbReference type="InterPro" id="IPR023828">
    <property type="entry name" value="Peptidase_S8_Ser-AS"/>
</dbReference>
<evidence type="ECO:0000256" key="7">
    <source>
        <dbReference type="SAM" id="SignalP"/>
    </source>
</evidence>
<evidence type="ECO:0000313" key="10">
    <source>
        <dbReference type="Proteomes" id="UP000663846"/>
    </source>
</evidence>
<keyword evidence="2 5" id="KW-0645">Protease</keyword>
<dbReference type="SUPFAM" id="SSF52743">
    <property type="entry name" value="Subtilisin-like"/>
    <property type="match status" value="1"/>
</dbReference>
<gene>
    <name evidence="9" type="ORF">RDB_LOCUS135306</name>
</gene>
<dbReference type="PROSITE" id="PS51892">
    <property type="entry name" value="SUBTILASE"/>
    <property type="match status" value="1"/>
</dbReference>
<keyword evidence="4 5" id="KW-0720">Serine protease</keyword>
<evidence type="ECO:0000256" key="5">
    <source>
        <dbReference type="PROSITE-ProRule" id="PRU01240"/>
    </source>
</evidence>
<dbReference type="InterPro" id="IPR037045">
    <property type="entry name" value="S8pro/Inhibitor_I9_sf"/>
</dbReference>
<dbReference type="Gene3D" id="3.40.50.200">
    <property type="entry name" value="Peptidase S8/S53 domain"/>
    <property type="match status" value="1"/>
</dbReference>
<proteinExistence type="inferred from homology"/>
<feature type="signal peptide" evidence="7">
    <location>
        <begin position="1"/>
        <end position="18"/>
    </location>
</feature>
<protein>
    <recommendedName>
        <fullName evidence="8">Peptidase S8/S53 domain-containing protein</fullName>
    </recommendedName>
</protein>
<comment type="caution">
    <text evidence="9">The sequence shown here is derived from an EMBL/GenBank/DDBJ whole genome shotgun (WGS) entry which is preliminary data.</text>
</comment>
<evidence type="ECO:0000256" key="2">
    <source>
        <dbReference type="ARBA" id="ARBA00022670"/>
    </source>
</evidence>
<feature type="region of interest" description="Disordered" evidence="6">
    <location>
        <begin position="108"/>
        <end position="134"/>
    </location>
</feature>
<evidence type="ECO:0000256" key="3">
    <source>
        <dbReference type="ARBA" id="ARBA00022801"/>
    </source>
</evidence>
<feature type="active site" description="Charge relay system" evidence="5">
    <location>
        <position position="172"/>
    </location>
</feature>
<dbReference type="CDD" id="cd04077">
    <property type="entry name" value="Peptidases_S8_PCSK9_ProteinaseK_like"/>
    <property type="match status" value="1"/>
</dbReference>
<name>A0A8H3AZC3_9AGAM</name>
<evidence type="ECO:0000256" key="6">
    <source>
        <dbReference type="SAM" id="MobiDB-lite"/>
    </source>
</evidence>
<sequence>MRFSPAFFAATVVLPVFGAPALVPITKRGGTLKENSYVMHDGVSQQSFFEELKQALSHPDSALGYQYSVINGVSATVAPSDLAHVRNLAGIASIEQDQIFSIPPIEESQELSPIGESQPSPSTGDNTPNDKAGEGVTIYGLDTGIYIEHECFEGRASWGWSAYGIKVDDHGHGTHTAGTAIGKGYGVATKAHMVSVKVMNAAGTGSTSDIIKGIDYVCNRFAENKKASSITTMSIGGGASEPLDSAVENCIAQGMHFTVAAGNDNRDAKDYSPARAPNAITVGAVDSKNVKASFSNHGPVVDIQAPGVDIVSAGHIGSNSSKKASGTSMATPYVAGILAVALSNHGQMFPQELSDQLKGNAQGACTGMPDGTTNLLATRW</sequence>
<feature type="active site" description="Charge relay system" evidence="5">
    <location>
        <position position="142"/>
    </location>
</feature>
<evidence type="ECO:0000313" key="9">
    <source>
        <dbReference type="EMBL" id="CAE6444217.1"/>
    </source>
</evidence>
<feature type="chain" id="PRO_5034501481" description="Peptidase S8/S53 domain-containing protein" evidence="7">
    <location>
        <begin position="19"/>
        <end position="380"/>
    </location>
</feature>
<dbReference type="InterPro" id="IPR015500">
    <property type="entry name" value="Peptidase_S8_subtilisin-rel"/>
</dbReference>
<dbReference type="FunFam" id="3.40.50.200:FF:000014">
    <property type="entry name" value="Proteinase K"/>
    <property type="match status" value="1"/>
</dbReference>
<evidence type="ECO:0000256" key="4">
    <source>
        <dbReference type="ARBA" id="ARBA00022825"/>
    </source>
</evidence>
<dbReference type="PANTHER" id="PTHR43806">
    <property type="entry name" value="PEPTIDASE S8"/>
    <property type="match status" value="1"/>
</dbReference>
<dbReference type="PANTHER" id="PTHR43806:SF11">
    <property type="entry name" value="CEREVISIN-RELATED"/>
    <property type="match status" value="1"/>
</dbReference>
<dbReference type="InterPro" id="IPR050131">
    <property type="entry name" value="Peptidase_S8_subtilisin-like"/>
</dbReference>
<keyword evidence="3 5" id="KW-0378">Hydrolase</keyword>
<accession>A0A8H3AZC3</accession>
<feature type="domain" description="Peptidase S8/S53" evidence="8">
    <location>
        <begin position="133"/>
        <end position="361"/>
    </location>
</feature>
<dbReference type="PRINTS" id="PR00723">
    <property type="entry name" value="SUBTILISIN"/>
</dbReference>
<evidence type="ECO:0000256" key="1">
    <source>
        <dbReference type="ARBA" id="ARBA00011073"/>
    </source>
</evidence>
<dbReference type="InterPro" id="IPR036852">
    <property type="entry name" value="Peptidase_S8/S53_dom_sf"/>
</dbReference>
<dbReference type="AlphaFoldDB" id="A0A8H3AZC3"/>
<comment type="similarity">
    <text evidence="1 5">Belongs to the peptidase S8 family.</text>
</comment>
<dbReference type="InterPro" id="IPR000209">
    <property type="entry name" value="Peptidase_S8/S53_dom"/>
</dbReference>
<dbReference type="GO" id="GO:0006508">
    <property type="term" value="P:proteolysis"/>
    <property type="evidence" value="ECO:0007669"/>
    <property type="project" value="UniProtKB-KW"/>
</dbReference>
<reference evidence="9" key="1">
    <citation type="submission" date="2021-01" db="EMBL/GenBank/DDBJ databases">
        <authorList>
            <person name="Kaushik A."/>
        </authorList>
    </citation>
    <scope>NUCLEOTIDE SEQUENCE</scope>
    <source>
        <strain evidence="9">AG1-1C</strain>
    </source>
</reference>
<dbReference type="InterPro" id="IPR034193">
    <property type="entry name" value="PCSK9_ProteinaseK-like"/>
</dbReference>
<feature type="active site" description="Charge relay system" evidence="5">
    <location>
        <position position="328"/>
    </location>
</feature>
<dbReference type="PROSITE" id="PS00138">
    <property type="entry name" value="SUBTILASE_SER"/>
    <property type="match status" value="1"/>
</dbReference>
<feature type="compositionally biased region" description="Polar residues" evidence="6">
    <location>
        <begin position="115"/>
        <end position="129"/>
    </location>
</feature>
<dbReference type="EMBL" id="CAJMWS010000438">
    <property type="protein sequence ID" value="CAE6444217.1"/>
    <property type="molecule type" value="Genomic_DNA"/>
</dbReference>
<dbReference type="Pfam" id="PF00082">
    <property type="entry name" value="Peptidase_S8"/>
    <property type="match status" value="1"/>
</dbReference>
<dbReference type="SUPFAM" id="SSF54897">
    <property type="entry name" value="Protease propeptides/inhibitors"/>
    <property type="match status" value="1"/>
</dbReference>
<organism evidence="9 10">
    <name type="scientific">Rhizoctonia solani</name>
    <dbReference type="NCBI Taxonomy" id="456999"/>
    <lineage>
        <taxon>Eukaryota</taxon>
        <taxon>Fungi</taxon>
        <taxon>Dikarya</taxon>
        <taxon>Basidiomycota</taxon>
        <taxon>Agaricomycotina</taxon>
        <taxon>Agaricomycetes</taxon>
        <taxon>Cantharellales</taxon>
        <taxon>Ceratobasidiaceae</taxon>
        <taxon>Rhizoctonia</taxon>
    </lineage>
</organism>
<dbReference type="GO" id="GO:0004252">
    <property type="term" value="F:serine-type endopeptidase activity"/>
    <property type="evidence" value="ECO:0007669"/>
    <property type="project" value="UniProtKB-UniRule"/>
</dbReference>
<dbReference type="Proteomes" id="UP000663846">
    <property type="component" value="Unassembled WGS sequence"/>
</dbReference>
<evidence type="ECO:0000259" key="8">
    <source>
        <dbReference type="Pfam" id="PF00082"/>
    </source>
</evidence>
<keyword evidence="7" id="KW-0732">Signal</keyword>